<comment type="caution">
    <text evidence="3">The sequence shown here is derived from an EMBL/GenBank/DDBJ whole genome shotgun (WGS) entry which is preliminary data.</text>
</comment>
<evidence type="ECO:0000259" key="2">
    <source>
        <dbReference type="Pfam" id="PF10988"/>
    </source>
</evidence>
<feature type="chain" id="PRO_5046981515" evidence="1">
    <location>
        <begin position="20"/>
        <end position="226"/>
    </location>
</feature>
<keyword evidence="4" id="KW-1185">Reference proteome</keyword>
<dbReference type="Proteomes" id="UP001236663">
    <property type="component" value="Unassembled WGS sequence"/>
</dbReference>
<evidence type="ECO:0000313" key="3">
    <source>
        <dbReference type="EMBL" id="MDN3689218.1"/>
    </source>
</evidence>
<evidence type="ECO:0000313" key="4">
    <source>
        <dbReference type="Proteomes" id="UP001236663"/>
    </source>
</evidence>
<organism evidence="3 4">
    <name type="scientific">Cyclobacterium jeungdonense</name>
    <dbReference type="NCBI Taxonomy" id="708087"/>
    <lineage>
        <taxon>Bacteria</taxon>
        <taxon>Pseudomonadati</taxon>
        <taxon>Bacteroidota</taxon>
        <taxon>Cytophagia</taxon>
        <taxon>Cytophagales</taxon>
        <taxon>Cyclobacteriaceae</taxon>
        <taxon>Cyclobacterium</taxon>
    </lineage>
</organism>
<name>A0ABT8CCE0_9BACT</name>
<dbReference type="Pfam" id="PF10988">
    <property type="entry name" value="DUF2807"/>
    <property type="match status" value="1"/>
</dbReference>
<gene>
    <name evidence="3" type="ORF">QWZ15_15385</name>
</gene>
<keyword evidence="1" id="KW-0732">Signal</keyword>
<proteinExistence type="predicted"/>
<dbReference type="RefSeq" id="WP_163386128.1">
    <property type="nucleotide sequence ID" value="NZ_JAUFQS010000026.1"/>
</dbReference>
<feature type="domain" description="Putative auto-transporter adhesin head GIN" evidence="2">
    <location>
        <begin position="30"/>
        <end position="210"/>
    </location>
</feature>
<dbReference type="InterPro" id="IPR021255">
    <property type="entry name" value="DUF2807"/>
</dbReference>
<dbReference type="CDD" id="cd00298">
    <property type="entry name" value="ACD_sHsps_p23-like"/>
    <property type="match status" value="1"/>
</dbReference>
<accession>A0ABT8CCE0</accession>
<evidence type="ECO:0000256" key="1">
    <source>
        <dbReference type="SAM" id="SignalP"/>
    </source>
</evidence>
<dbReference type="Gene3D" id="2.160.20.120">
    <property type="match status" value="1"/>
</dbReference>
<reference evidence="4" key="1">
    <citation type="journal article" date="2019" name="Int. J. Syst. Evol. Microbiol.">
        <title>The Global Catalogue of Microorganisms (GCM) 10K type strain sequencing project: providing services to taxonomists for standard genome sequencing and annotation.</title>
        <authorList>
            <consortium name="The Broad Institute Genomics Platform"/>
            <consortium name="The Broad Institute Genome Sequencing Center for Infectious Disease"/>
            <person name="Wu L."/>
            <person name="Ma J."/>
        </authorList>
    </citation>
    <scope>NUCLEOTIDE SEQUENCE [LARGE SCALE GENOMIC DNA]</scope>
    <source>
        <strain evidence="4">CECT 7706</strain>
    </source>
</reference>
<feature type="signal peptide" evidence="1">
    <location>
        <begin position="1"/>
        <end position="19"/>
    </location>
</feature>
<dbReference type="EMBL" id="JAUFQS010000026">
    <property type="protein sequence ID" value="MDN3689218.1"/>
    <property type="molecule type" value="Genomic_DNA"/>
</dbReference>
<sequence>MQRFLAVFPLVLVGFLAQAQTVSETRTLNAFDQLALSNSIEAELVPGDEYEITITASGIDPENIVAEVNKRKLTVSVSGTNPKSSSVKVVITYNQLDDVEVDTGAKAIINGLLEHKSIRLQVASNGYLEAEVNAEDLFLRAETNSKMYVKGKANNLDYNAFTNAEIDGENLVVNNAEVRTNTNASGSFEVLESLKGTAATRGRIKYKGDPNEVDIKESIGGAIKKW</sequence>
<protein>
    <submittedName>
        <fullName evidence="3">DUF2807 domain-containing protein</fullName>
    </submittedName>
</protein>